<accession>A0ABX1R558</accession>
<dbReference type="Proteomes" id="UP000709336">
    <property type="component" value="Unassembled WGS sequence"/>
</dbReference>
<keyword evidence="2 3" id="KW-0520">NAD</keyword>
<feature type="binding site" evidence="3">
    <location>
        <begin position="31"/>
        <end position="50"/>
    </location>
    <ligand>
        <name>NAD(+)</name>
        <dbReference type="ChEBI" id="CHEBI:57540"/>
    </ligand>
</feature>
<evidence type="ECO:0000313" key="7">
    <source>
        <dbReference type="Proteomes" id="UP000709336"/>
    </source>
</evidence>
<dbReference type="InterPro" id="IPR050134">
    <property type="entry name" value="NAD-dep_sirtuin_deacylases"/>
</dbReference>
<feature type="binding site" evidence="3">
    <location>
        <position position="157"/>
    </location>
    <ligand>
        <name>Zn(2+)</name>
        <dbReference type="ChEBI" id="CHEBI:29105"/>
    </ligand>
</feature>
<feature type="binding site" evidence="3">
    <location>
        <begin position="112"/>
        <end position="115"/>
    </location>
    <ligand>
        <name>NAD(+)</name>
        <dbReference type="ChEBI" id="CHEBI:57540"/>
    </ligand>
</feature>
<comment type="function">
    <text evidence="3">NAD-dependent lysine deacetylase and desuccinylase that specifically removes acetyl and succinyl groups on target proteins. Modulates the activities of several proteins which are inactive in their acylated form.</text>
</comment>
<name>A0ABX1R558_9ALTE</name>
<dbReference type="InterPro" id="IPR029035">
    <property type="entry name" value="DHS-like_NAD/FAD-binding_dom"/>
</dbReference>
<dbReference type="InterPro" id="IPR026591">
    <property type="entry name" value="Sirtuin_cat_small_dom_sf"/>
</dbReference>
<keyword evidence="3" id="KW-0963">Cytoplasm</keyword>
<dbReference type="HAMAP" id="MF_01121">
    <property type="entry name" value="Sirtuin_ClassIII"/>
    <property type="match status" value="1"/>
</dbReference>
<feature type="binding site" evidence="3">
    <location>
        <position position="138"/>
    </location>
    <ligand>
        <name>Zn(2+)</name>
        <dbReference type="ChEBI" id="CHEBI:29105"/>
    </ligand>
</feature>
<comment type="catalytic activity">
    <reaction evidence="3">
        <text>N(6)-acetyl-L-lysyl-[protein] + NAD(+) + H2O = 2''-O-acetyl-ADP-D-ribose + nicotinamide + L-lysyl-[protein]</text>
        <dbReference type="Rhea" id="RHEA:43636"/>
        <dbReference type="Rhea" id="RHEA-COMP:9752"/>
        <dbReference type="Rhea" id="RHEA-COMP:10731"/>
        <dbReference type="ChEBI" id="CHEBI:15377"/>
        <dbReference type="ChEBI" id="CHEBI:17154"/>
        <dbReference type="ChEBI" id="CHEBI:29969"/>
        <dbReference type="ChEBI" id="CHEBI:57540"/>
        <dbReference type="ChEBI" id="CHEBI:61930"/>
        <dbReference type="ChEBI" id="CHEBI:83767"/>
        <dbReference type="EC" id="2.3.1.286"/>
    </reaction>
</comment>
<comment type="similarity">
    <text evidence="3">Belongs to the sirtuin family. Class III subfamily.</text>
</comment>
<feature type="active site" description="Proton acceptor" evidence="3">
    <location>
        <position position="130"/>
    </location>
</feature>
<comment type="cofactor">
    <cofactor evidence="3">
        <name>Zn(2+)</name>
        <dbReference type="ChEBI" id="CHEBI:29105"/>
    </cofactor>
    <text evidence="3">Binds 1 zinc ion per subunit.</text>
</comment>
<evidence type="ECO:0000256" key="1">
    <source>
        <dbReference type="ARBA" id="ARBA00022679"/>
    </source>
</evidence>
<dbReference type="PANTHER" id="PTHR11085:SF4">
    <property type="entry name" value="NAD-DEPENDENT PROTEIN DEACYLASE"/>
    <property type="match status" value="1"/>
</dbReference>
<reference evidence="6 7" key="1">
    <citation type="submission" date="2020-03" db="EMBL/GenBank/DDBJ databases">
        <title>Alteromonas ponticola sp. nov., isolated from seawater.</title>
        <authorList>
            <person name="Yoon J.-H."/>
            <person name="Kim Y.-O."/>
        </authorList>
    </citation>
    <scope>NUCLEOTIDE SEQUENCE [LARGE SCALE GENOMIC DNA]</scope>
    <source>
        <strain evidence="6 7">MYP5</strain>
    </source>
</reference>
<keyword evidence="3" id="KW-0479">Metal-binding</keyword>
<dbReference type="NCBIfam" id="NF001755">
    <property type="entry name" value="PRK00481.1-5"/>
    <property type="match status" value="1"/>
</dbReference>
<keyword evidence="3" id="KW-0862">Zinc</keyword>
<dbReference type="Pfam" id="PF02146">
    <property type="entry name" value="SIR2"/>
    <property type="match status" value="1"/>
</dbReference>
<feature type="binding site" evidence="3">
    <location>
        <position position="75"/>
    </location>
    <ligand>
        <name>substrate</name>
    </ligand>
</feature>
<feature type="binding site" evidence="3">
    <location>
        <position position="78"/>
    </location>
    <ligand>
        <name>substrate</name>
    </ligand>
</feature>
<feature type="binding site" evidence="3">
    <location>
        <begin position="197"/>
        <end position="199"/>
    </location>
    <ligand>
        <name>NAD(+)</name>
        <dbReference type="ChEBI" id="CHEBI:57540"/>
    </ligand>
</feature>
<dbReference type="CDD" id="cd01412">
    <property type="entry name" value="SIRT5_Af1_CobB"/>
    <property type="match status" value="1"/>
</dbReference>
<evidence type="ECO:0000256" key="2">
    <source>
        <dbReference type="ARBA" id="ARBA00023027"/>
    </source>
</evidence>
<dbReference type="InterPro" id="IPR003000">
    <property type="entry name" value="Sirtuin"/>
</dbReference>
<dbReference type="InterPro" id="IPR026590">
    <property type="entry name" value="Ssirtuin_cat_dom"/>
</dbReference>
<dbReference type="Gene3D" id="3.30.1600.10">
    <property type="entry name" value="SIR2/SIRT2 'Small Domain"/>
    <property type="match status" value="1"/>
</dbReference>
<feature type="binding site" evidence="3">
    <location>
        <position position="241"/>
    </location>
    <ligand>
        <name>NAD(+)</name>
        <dbReference type="ChEBI" id="CHEBI:57540"/>
    </ligand>
</feature>
<comment type="caution">
    <text evidence="6">The sequence shown here is derived from an EMBL/GenBank/DDBJ whole genome shotgun (WGS) entry which is preliminary data.</text>
</comment>
<comment type="caution">
    <text evidence="3 4">Lacks conserved residue(s) required for the propagation of feature annotation.</text>
</comment>
<dbReference type="EMBL" id="JAATNW010000007">
    <property type="protein sequence ID" value="NMH61046.1"/>
    <property type="molecule type" value="Genomic_DNA"/>
</dbReference>
<dbReference type="PANTHER" id="PTHR11085">
    <property type="entry name" value="NAD-DEPENDENT PROTEIN DEACYLASE SIRTUIN-5, MITOCHONDRIAL-RELATED"/>
    <property type="match status" value="1"/>
</dbReference>
<evidence type="ECO:0000259" key="5">
    <source>
        <dbReference type="PROSITE" id="PS50305"/>
    </source>
</evidence>
<dbReference type="EC" id="2.3.1.286" evidence="3"/>
<keyword evidence="7" id="KW-1185">Reference proteome</keyword>
<feature type="domain" description="Deacetylase sirtuin-type" evidence="5">
    <location>
        <begin position="6"/>
        <end position="255"/>
    </location>
</feature>
<protein>
    <recommendedName>
        <fullName evidence="3">NAD-dependent protein deacylase</fullName>
        <ecNumber evidence="3">2.3.1.286</ecNumber>
    </recommendedName>
    <alternativeName>
        <fullName evidence="3">Regulatory protein SIR2 homolog</fullName>
    </alternativeName>
</protein>
<proteinExistence type="inferred from homology"/>
<comment type="catalytic activity">
    <reaction evidence="3">
        <text>N(6)-succinyl-L-lysyl-[protein] + NAD(+) + H2O = 2''-O-succinyl-ADP-D-ribose + nicotinamide + L-lysyl-[protein]</text>
        <dbReference type="Rhea" id="RHEA:47668"/>
        <dbReference type="Rhea" id="RHEA-COMP:9752"/>
        <dbReference type="Rhea" id="RHEA-COMP:11877"/>
        <dbReference type="ChEBI" id="CHEBI:15377"/>
        <dbReference type="ChEBI" id="CHEBI:17154"/>
        <dbReference type="ChEBI" id="CHEBI:29969"/>
        <dbReference type="ChEBI" id="CHEBI:57540"/>
        <dbReference type="ChEBI" id="CHEBI:87830"/>
        <dbReference type="ChEBI" id="CHEBI:87832"/>
    </reaction>
</comment>
<evidence type="ECO:0000256" key="3">
    <source>
        <dbReference type="HAMAP-Rule" id="MF_01121"/>
    </source>
</evidence>
<comment type="domain">
    <text evidence="3">2 residues (Tyr-75 and Arg-78) present in a large hydrophobic pocket are probably involved in substrate specificity. They are important for desuccinylation activity, but dispensable for deacetylation activity.</text>
</comment>
<organism evidence="6 7">
    <name type="scientific">Alteromonas ponticola</name>
    <dbReference type="NCBI Taxonomy" id="2720613"/>
    <lineage>
        <taxon>Bacteria</taxon>
        <taxon>Pseudomonadati</taxon>
        <taxon>Pseudomonadota</taxon>
        <taxon>Gammaproteobacteria</taxon>
        <taxon>Alteromonadales</taxon>
        <taxon>Alteromonadaceae</taxon>
        <taxon>Alteromonas/Salinimonas group</taxon>
        <taxon>Alteromonas</taxon>
    </lineage>
</organism>
<keyword evidence="1" id="KW-0808">Transferase</keyword>
<evidence type="ECO:0000313" key="6">
    <source>
        <dbReference type="EMBL" id="NMH61046.1"/>
    </source>
</evidence>
<gene>
    <name evidence="3 6" type="primary">cobB</name>
    <name evidence="6" type="ORF">HCJ96_13505</name>
</gene>
<dbReference type="PROSITE" id="PS50305">
    <property type="entry name" value="SIRTUIN"/>
    <property type="match status" value="1"/>
</dbReference>
<evidence type="ECO:0000256" key="4">
    <source>
        <dbReference type="PROSITE-ProRule" id="PRU00236"/>
    </source>
</evidence>
<dbReference type="Gene3D" id="3.40.50.1220">
    <property type="entry name" value="TPP-binding domain"/>
    <property type="match status" value="1"/>
</dbReference>
<feature type="binding site" evidence="3">
    <location>
        <begin position="223"/>
        <end position="225"/>
    </location>
    <ligand>
        <name>NAD(+)</name>
        <dbReference type="ChEBI" id="CHEBI:57540"/>
    </ligand>
</feature>
<comment type="subcellular location">
    <subcellularLocation>
        <location evidence="3">Cytoplasm</location>
    </subcellularLocation>
</comment>
<sequence length="259" mass="28755">MMARGPSGVVVKIARWRPWVTDLPNVVILTGAGVSAESGLKTFRDSGGLWENFRIEDVATPEAFMTNPDLVYHFYNMRRKQLQEAAVQPNAAHYALAELETQLGDKFILITQNVDDLHERAGSERVIHMHGQLRSARCLSSGKAIPWDDDFSAADRCSCCAPQSPLRPDIVWFGEMPMQMDEIYYKLSQADLFISVGTSGQVYPAAGFVQIANEFGADTVELNLEPGDQHTSFNQSIHGHASKVVPEFVAALLQSWKDK</sequence>
<dbReference type="InterPro" id="IPR027546">
    <property type="entry name" value="Sirtuin_class_III"/>
</dbReference>
<dbReference type="SUPFAM" id="SSF52467">
    <property type="entry name" value="DHS-like NAD/FAD-binding domain"/>
    <property type="match status" value="1"/>
</dbReference>